<feature type="compositionally biased region" description="Basic and acidic residues" evidence="1">
    <location>
        <begin position="26"/>
        <end position="42"/>
    </location>
</feature>
<accession>A0ABQ9Z8C8</accession>
<gene>
    <name evidence="2" type="ORF">OUZ56_018137</name>
</gene>
<comment type="caution">
    <text evidence="2">The sequence shown here is derived from an EMBL/GenBank/DDBJ whole genome shotgun (WGS) entry which is preliminary data.</text>
</comment>
<evidence type="ECO:0000313" key="3">
    <source>
        <dbReference type="Proteomes" id="UP001234178"/>
    </source>
</evidence>
<feature type="region of interest" description="Disordered" evidence="1">
    <location>
        <begin position="26"/>
        <end position="63"/>
    </location>
</feature>
<evidence type="ECO:0000313" key="2">
    <source>
        <dbReference type="EMBL" id="KAK4009128.1"/>
    </source>
</evidence>
<dbReference type="EMBL" id="JAOYFB010000003">
    <property type="protein sequence ID" value="KAK4009128.1"/>
    <property type="molecule type" value="Genomic_DNA"/>
</dbReference>
<sequence>MSRLTSDNDSLISAFSDVPEEKKINTKLTLEEKAEKSKRLDKATIPTQEAELHETSLMDEESSGNITHALEETESPSSSPVKETELRSHSFFLLFKRWQYSANCHCLLFTVSSKWRQKLISKRRKLESKATNLVKEINEKLLPGEELVTPEHFNKGVSPWDVANKAKCFVSGGFKTD</sequence>
<name>A0ABQ9Z8C8_9CRUS</name>
<reference evidence="2 3" key="1">
    <citation type="journal article" date="2023" name="Nucleic Acids Res.">
        <title>The hologenome of Daphnia magna reveals possible DNA methylation and microbiome-mediated evolution of the host genome.</title>
        <authorList>
            <person name="Chaturvedi A."/>
            <person name="Li X."/>
            <person name="Dhandapani V."/>
            <person name="Marshall H."/>
            <person name="Kissane S."/>
            <person name="Cuenca-Cambronero M."/>
            <person name="Asole G."/>
            <person name="Calvet F."/>
            <person name="Ruiz-Romero M."/>
            <person name="Marangio P."/>
            <person name="Guigo R."/>
            <person name="Rago D."/>
            <person name="Mirbahai L."/>
            <person name="Eastwood N."/>
            <person name="Colbourne J.K."/>
            <person name="Zhou J."/>
            <person name="Mallon E."/>
            <person name="Orsini L."/>
        </authorList>
    </citation>
    <scope>NUCLEOTIDE SEQUENCE [LARGE SCALE GENOMIC DNA]</scope>
    <source>
        <strain evidence="2">LRV0_1</strain>
    </source>
</reference>
<keyword evidence="3" id="KW-1185">Reference proteome</keyword>
<protein>
    <submittedName>
        <fullName evidence="2">Uncharacterized protein</fullName>
    </submittedName>
</protein>
<organism evidence="2 3">
    <name type="scientific">Daphnia magna</name>
    <dbReference type="NCBI Taxonomy" id="35525"/>
    <lineage>
        <taxon>Eukaryota</taxon>
        <taxon>Metazoa</taxon>
        <taxon>Ecdysozoa</taxon>
        <taxon>Arthropoda</taxon>
        <taxon>Crustacea</taxon>
        <taxon>Branchiopoda</taxon>
        <taxon>Diplostraca</taxon>
        <taxon>Cladocera</taxon>
        <taxon>Anomopoda</taxon>
        <taxon>Daphniidae</taxon>
        <taxon>Daphnia</taxon>
    </lineage>
</organism>
<proteinExistence type="predicted"/>
<dbReference type="Proteomes" id="UP001234178">
    <property type="component" value="Unassembled WGS sequence"/>
</dbReference>
<evidence type="ECO:0000256" key="1">
    <source>
        <dbReference type="SAM" id="MobiDB-lite"/>
    </source>
</evidence>